<evidence type="ECO:0008006" key="3">
    <source>
        <dbReference type="Google" id="ProtNLM"/>
    </source>
</evidence>
<organism evidence="2">
    <name type="scientific">uncultured marine bacterium MedDCM-OCT-S09-C166</name>
    <dbReference type="NCBI Taxonomy" id="743076"/>
    <lineage>
        <taxon>Bacteria</taxon>
        <taxon>environmental samples</taxon>
    </lineage>
</organism>
<name>D6PGN8_9BACT</name>
<proteinExistence type="inferred from homology"/>
<accession>D6PGN8</accession>
<evidence type="ECO:0000256" key="1">
    <source>
        <dbReference type="ARBA" id="ARBA00009846"/>
    </source>
</evidence>
<dbReference type="AlphaFoldDB" id="D6PGN8"/>
<sequence length="80" mass="8574">MSLLALAGLIGFLIGSAITSVSGVLAQMDPVAALLVVLGTEFTIRRRRSSEPSLKLPQQLLDLGRIGFLYGLFLEGFKLI</sequence>
<dbReference type="InterPro" id="IPR007572">
    <property type="entry name" value="Uncharacterised_Ycf20"/>
</dbReference>
<comment type="similarity">
    <text evidence="1">Belongs to the ycf20 family.</text>
</comment>
<protein>
    <recommendedName>
        <fullName evidence="3">DUF565 domain-containing protein</fullName>
    </recommendedName>
</protein>
<reference evidence="2" key="1">
    <citation type="journal article" date="2010" name="ISME J.">
        <title>Metagenome of the Mediterranean deep chlorophyll maximum studied by direct and fosmid library 454 pyrosequencing.</title>
        <authorList>
            <person name="Ghai R."/>
            <person name="Martin-Cuadrado A.B."/>
            <person name="Molto A.G."/>
            <person name="Heredia I.G."/>
            <person name="Cabrera R."/>
            <person name="Martin J."/>
            <person name="Verdu M."/>
            <person name="Deschamps P."/>
            <person name="Moreira D."/>
            <person name="Lopez-Garcia P."/>
            <person name="Mira A."/>
            <person name="Rodriguez-Valera F."/>
        </authorList>
    </citation>
    <scope>NUCLEOTIDE SEQUENCE</scope>
</reference>
<dbReference type="EMBL" id="GU943049">
    <property type="protein sequence ID" value="ADD94889.1"/>
    <property type="molecule type" value="Genomic_DNA"/>
</dbReference>
<dbReference type="Pfam" id="PF04483">
    <property type="entry name" value="DUF565"/>
    <property type="match status" value="1"/>
</dbReference>
<evidence type="ECO:0000313" key="2">
    <source>
        <dbReference type="EMBL" id="ADD94889.1"/>
    </source>
</evidence>